<dbReference type="Proteomes" id="UP000076964">
    <property type="component" value="Unassembled WGS sequence"/>
</dbReference>
<evidence type="ECO:0000259" key="5">
    <source>
        <dbReference type="Pfam" id="PF00669"/>
    </source>
</evidence>
<dbReference type="Pfam" id="PF00669">
    <property type="entry name" value="Flagellin_N"/>
    <property type="match status" value="1"/>
</dbReference>
<dbReference type="PRINTS" id="PR00207">
    <property type="entry name" value="FLAGELLIN"/>
</dbReference>
<comment type="function">
    <text evidence="3">Flagellin is the subunit protein which polymerizes to form the filaments of bacterial flagella.</text>
</comment>
<dbReference type="PANTHER" id="PTHR42792:SF2">
    <property type="entry name" value="FLAGELLIN"/>
    <property type="match status" value="1"/>
</dbReference>
<name>A0A177EAY6_9BACT</name>
<feature type="domain" description="Flagellin N-terminal" evidence="5">
    <location>
        <begin position="5"/>
        <end position="141"/>
    </location>
</feature>
<proteinExistence type="inferred from homology"/>
<dbReference type="Gene3D" id="2.30.220.10">
    <property type="entry name" value="f41 fragment of flagellin, C-terminal domain"/>
    <property type="match status" value="1"/>
</dbReference>
<dbReference type="InterPro" id="IPR001029">
    <property type="entry name" value="Flagellin_N"/>
</dbReference>
<evidence type="ECO:0000313" key="7">
    <source>
        <dbReference type="EMBL" id="OAG28580.1"/>
    </source>
</evidence>
<comment type="similarity">
    <text evidence="1 3">Belongs to the bacterial flagellin family.</text>
</comment>
<evidence type="ECO:0000259" key="6">
    <source>
        <dbReference type="Pfam" id="PF00700"/>
    </source>
</evidence>
<keyword evidence="8" id="KW-1185">Reference proteome</keyword>
<organism evidence="7 8">
    <name type="scientific">Thermodesulfatator autotrophicus</name>
    <dbReference type="NCBI Taxonomy" id="1795632"/>
    <lineage>
        <taxon>Bacteria</taxon>
        <taxon>Pseudomonadati</taxon>
        <taxon>Thermodesulfobacteriota</taxon>
        <taxon>Thermodesulfobacteria</taxon>
        <taxon>Thermodesulfobacteriales</taxon>
        <taxon>Thermodesulfatatoraceae</taxon>
        <taxon>Thermodesulfatator</taxon>
    </lineage>
</organism>
<evidence type="ECO:0000256" key="1">
    <source>
        <dbReference type="ARBA" id="ARBA00005709"/>
    </source>
</evidence>
<evidence type="ECO:0000256" key="2">
    <source>
        <dbReference type="ARBA" id="ARBA00023143"/>
    </source>
</evidence>
<dbReference type="InterPro" id="IPR001492">
    <property type="entry name" value="Flagellin"/>
</dbReference>
<accession>A0A177EAY6</accession>
<dbReference type="Gene3D" id="2.170.280.10">
    <property type="entry name" value="f41 fragment of flagellin, middle domain"/>
    <property type="match status" value="1"/>
</dbReference>
<dbReference type="RefSeq" id="WP_068540730.1">
    <property type="nucleotide sequence ID" value="NZ_LSFI01000003.1"/>
</dbReference>
<comment type="subcellular location">
    <subcellularLocation>
        <location evidence="3">Secreted</location>
    </subcellularLocation>
    <subcellularLocation>
        <location evidence="3">Bacterial flagellum</location>
    </subcellularLocation>
</comment>
<evidence type="ECO:0000256" key="4">
    <source>
        <dbReference type="SAM" id="Coils"/>
    </source>
</evidence>
<dbReference type="EMBL" id="LSFI01000003">
    <property type="protein sequence ID" value="OAG28580.1"/>
    <property type="molecule type" value="Genomic_DNA"/>
</dbReference>
<dbReference type="AlphaFoldDB" id="A0A177EAY6"/>
<feature type="domain" description="Flagellin C-terminal" evidence="6">
    <location>
        <begin position="463"/>
        <end position="548"/>
    </location>
</feature>
<dbReference type="InterPro" id="IPR042187">
    <property type="entry name" value="Flagellin_C_sub2"/>
</dbReference>
<dbReference type="InterPro" id="IPR046358">
    <property type="entry name" value="Flagellin_C"/>
</dbReference>
<dbReference type="SUPFAM" id="SSF64518">
    <property type="entry name" value="Phase 1 flagellin"/>
    <property type="match status" value="1"/>
</dbReference>
<dbReference type="PANTHER" id="PTHR42792">
    <property type="entry name" value="FLAGELLIN"/>
    <property type="match status" value="1"/>
</dbReference>
<dbReference type="STRING" id="1795632.TH606_01080"/>
<dbReference type="Gene3D" id="6.10.10.10">
    <property type="entry name" value="Flagellar export chaperone, C-terminal domain"/>
    <property type="match status" value="1"/>
</dbReference>
<dbReference type="GO" id="GO:0005198">
    <property type="term" value="F:structural molecule activity"/>
    <property type="evidence" value="ECO:0007669"/>
    <property type="project" value="UniProtKB-UniRule"/>
</dbReference>
<evidence type="ECO:0000256" key="3">
    <source>
        <dbReference type="RuleBase" id="RU362073"/>
    </source>
</evidence>
<dbReference type="Gene3D" id="1.20.1330.10">
    <property type="entry name" value="f41 fragment of flagellin, N-terminal domain"/>
    <property type="match status" value="1"/>
</dbReference>
<keyword evidence="3" id="KW-0964">Secreted</keyword>
<protein>
    <recommendedName>
        <fullName evidence="3">Flagellin</fullName>
    </recommendedName>
</protein>
<dbReference type="Pfam" id="PF00700">
    <property type="entry name" value="Flagellin_C"/>
    <property type="match status" value="1"/>
</dbReference>
<dbReference type="GO" id="GO:0009288">
    <property type="term" value="C:bacterial-type flagellum"/>
    <property type="evidence" value="ECO:0007669"/>
    <property type="project" value="UniProtKB-SubCell"/>
</dbReference>
<keyword evidence="2 3" id="KW-0975">Bacterial flagellum</keyword>
<gene>
    <name evidence="7" type="ORF">TH606_01080</name>
</gene>
<dbReference type="Gene3D" id="6.10.280.190">
    <property type="match status" value="1"/>
</dbReference>
<dbReference type="GO" id="GO:0005576">
    <property type="term" value="C:extracellular region"/>
    <property type="evidence" value="ECO:0007669"/>
    <property type="project" value="UniProtKB-SubCell"/>
</dbReference>
<feature type="coiled-coil region" evidence="4">
    <location>
        <begin position="82"/>
        <end position="129"/>
    </location>
</feature>
<sequence>MPMVVNTNVFSINAQRNLDKTQSLLQRSLQRLSSGLRINSAKDDAAGLAIATRMQAQIKGLAMAMKNANDGISLAQTAEGALDEYTSILQRMRELAVQARNATNTDADRESLNAEFQQLKAELDRIANTTSFNNRKILDGTFGKAAFQVGPNVGELIELELTTSVKTKDVGRYADRVFSLESYNIQDTTYSDGFTNDFSKVDANGEFKINSVDIYANTGYDTSSLPNGLDSAKKLAAAINQTAEINENVTATALGVKVKVDASKFTSFSFNDDPTTSDDLEYTLSIMDEQGNWYQVAKFGEGDPVPTAEELADLFNAHYENTGVRASVTDSGDLILTADDGRNIVIRETLSGASDAGDQVSGFFDGATRYVMDNGEDLDAQTISRAAITQGAPDQVIVYKGGLKIESKEDFTVHVNYTASNQDLFTSYNSAPQGTGSEETLTVGSETLEGMDILTVSNIDKAIKRIDQALEDISSFRADLGAIQNRLESTIRNLASIHENLSASRSRIMDADFAAETANLTKAQILQQAGTAVLAQANMIPQQALTLLQG</sequence>
<evidence type="ECO:0000313" key="8">
    <source>
        <dbReference type="Proteomes" id="UP000076964"/>
    </source>
</evidence>
<comment type="caution">
    <text evidence="7">The sequence shown here is derived from an EMBL/GenBank/DDBJ whole genome shotgun (WGS) entry which is preliminary data.</text>
</comment>
<reference evidence="7 8" key="1">
    <citation type="submission" date="2016-02" db="EMBL/GenBank/DDBJ databases">
        <title>Draft genome sequence of Thermodesulfatator sp. S606.</title>
        <authorList>
            <person name="Lai Q."/>
            <person name="Cao J."/>
            <person name="Dupont S."/>
            <person name="Shao Z."/>
            <person name="Jebbar M."/>
            <person name="Alain K."/>
        </authorList>
    </citation>
    <scope>NUCLEOTIDE SEQUENCE [LARGE SCALE GENOMIC DNA]</scope>
    <source>
        <strain evidence="7 8">S606</strain>
    </source>
</reference>
<keyword evidence="4" id="KW-0175">Coiled coil</keyword>
<dbReference type="OrthoDB" id="9796789at2"/>